<organism evidence="1 2">
    <name type="scientific">Candidatus Gottesmanbacteria bacterium RBG_16_52_11</name>
    <dbReference type="NCBI Taxonomy" id="1798374"/>
    <lineage>
        <taxon>Bacteria</taxon>
        <taxon>Candidatus Gottesmaniibacteriota</taxon>
    </lineage>
</organism>
<evidence type="ECO:0000313" key="1">
    <source>
        <dbReference type="EMBL" id="OGG01519.1"/>
    </source>
</evidence>
<comment type="caution">
    <text evidence="1">The sequence shown here is derived from an EMBL/GenBank/DDBJ whole genome shotgun (WGS) entry which is preliminary data.</text>
</comment>
<accession>A0A1F5YMV7</accession>
<dbReference type="EMBL" id="MFJD01000015">
    <property type="protein sequence ID" value="OGG01519.1"/>
    <property type="molecule type" value="Genomic_DNA"/>
</dbReference>
<gene>
    <name evidence="1" type="ORF">A2Z33_00590</name>
</gene>
<dbReference type="AlphaFoldDB" id="A0A1F5YMV7"/>
<reference evidence="1 2" key="1">
    <citation type="journal article" date="2016" name="Nat. Commun.">
        <title>Thousands of microbial genomes shed light on interconnected biogeochemical processes in an aquifer system.</title>
        <authorList>
            <person name="Anantharaman K."/>
            <person name="Brown C.T."/>
            <person name="Hug L.A."/>
            <person name="Sharon I."/>
            <person name="Castelle C.J."/>
            <person name="Probst A.J."/>
            <person name="Thomas B.C."/>
            <person name="Singh A."/>
            <person name="Wilkins M.J."/>
            <person name="Karaoz U."/>
            <person name="Brodie E.L."/>
            <person name="Williams K.H."/>
            <person name="Hubbard S.S."/>
            <person name="Banfield J.F."/>
        </authorList>
    </citation>
    <scope>NUCLEOTIDE SEQUENCE [LARGE SCALE GENOMIC DNA]</scope>
</reference>
<sequence>MMISTAVNRSYSINTPRYSLDVLDANSAWIIDLRMYISLLGTRALPETFDILEHHLPSVLKAECFNQSGLPFETEVRATEVGHLFEHILLEYLCLMTPVPDGGSIAYEGKTEWDWISNTPGSFLITIGKISSRQDGFPGALRRTITLFDLIIGSRTMPVSDMAPISRYAALPAPN</sequence>
<evidence type="ECO:0000313" key="2">
    <source>
        <dbReference type="Proteomes" id="UP000178448"/>
    </source>
</evidence>
<proteinExistence type="predicted"/>
<evidence type="ECO:0008006" key="3">
    <source>
        <dbReference type="Google" id="ProtNLM"/>
    </source>
</evidence>
<name>A0A1F5YMV7_9BACT</name>
<dbReference type="Proteomes" id="UP000178448">
    <property type="component" value="Unassembled WGS sequence"/>
</dbReference>
<dbReference type="STRING" id="1798374.A2Z33_00590"/>
<protein>
    <recommendedName>
        <fullName evidence="3">Cyanophycin synthase-like N-terminal domain-containing protein</fullName>
    </recommendedName>
</protein>